<comment type="caution">
    <text evidence="5">The sequence shown here is derived from an EMBL/GenBank/DDBJ whole genome shotgun (WGS) entry which is preliminary data.</text>
</comment>
<feature type="region of interest" description="Disordered" evidence="2">
    <location>
        <begin position="804"/>
        <end position="825"/>
    </location>
</feature>
<feature type="domain" description="DUF4140" evidence="4">
    <location>
        <begin position="47"/>
        <end position="165"/>
    </location>
</feature>
<feature type="compositionally biased region" description="Basic and acidic residues" evidence="2">
    <location>
        <begin position="815"/>
        <end position="825"/>
    </location>
</feature>
<accession>A0A8H4QLX7</accession>
<gene>
    <name evidence="5" type="ORF">G7Y89_g15498</name>
</gene>
<sequence length="825" mass="90620">MFGNPPLAEIQRRSADREADSRPTTIMADENTHVQEFRVRDLTTRSVLLFPTRAQIIRDIKEISLQPGANKIVINGLTPTADEHSIKVEGTGSATITDVSVDLLPNRELFEDIYPEDEDEDEDEEDDESEEEPEAMTAIVDKIKDLNIELLGEQEKINSAANRLQICDNLGKSVANKPPPHAELQELLREYREEREKIYKDHESSTNASEKIRDKIRKAAKEKTKLAKELVKANEKKEKEKAKLREKKLRQKAEAHKEKQRIKAERESFWPKKVYRVVVNLETSSFTPASSRRSSIDGDTVVNLATLTFHEESNKPLKTGDISLSLSYITYSASWSPRYDLALNTVKSAGLLEYGAELRNTTSETWRDAKVVLSTSQTNFAGLSEKIPLLRPWHVRLLKGGKNTDAALMSNAERHAKTTEWNNMIDTSSQLPRWEMFGQDTTAQTQYQAQQASFIAEKRARRSEAVQNVISSHNRPTSVAFGQVSAQSAAPTSLFGSTAPGVGGGAFGGTATNQQVTRSGGLFGSAAPQAQSWTVSSADDREKEEENVELERSRPVEPFHNSSAGLFRSLGAAGPRPPPLNPSLTFEAGEWEETGMTTTYDVPGLKTLAPSNSTLKHRIAKIEFKNVIFSHIVIGKLRQVAFLKARLRNTSRITLLKGPLGLTLDSSFLGQATFPRCSPDESFSLPLGVDPGITISYSKPTVRRSQTGIFSKEDSNVFSRNVVLLNTKRSTVEVTVLDQVPVSEDERLKIEVVTPRGLKVDGEGVGAGVNATASAAGNQNALVRTSTDSKGGNGKAKDVRASVYASSAEGGKANAEGRCEVESGV</sequence>
<dbReference type="Pfam" id="PF13598">
    <property type="entry name" value="DUF4139"/>
    <property type="match status" value="1"/>
</dbReference>
<evidence type="ECO:0000313" key="5">
    <source>
        <dbReference type="EMBL" id="KAF4613388.1"/>
    </source>
</evidence>
<evidence type="ECO:0000256" key="1">
    <source>
        <dbReference type="SAM" id="Coils"/>
    </source>
</evidence>
<dbReference type="InterPro" id="IPR011935">
    <property type="entry name" value="CHP02231"/>
</dbReference>
<keyword evidence="6" id="KW-1185">Reference proteome</keyword>
<dbReference type="EMBL" id="JAAMPI010002453">
    <property type="protein sequence ID" value="KAF4613388.1"/>
    <property type="molecule type" value="Genomic_DNA"/>
</dbReference>
<dbReference type="InterPro" id="IPR037291">
    <property type="entry name" value="DUF4139"/>
</dbReference>
<organism evidence="5 6">
    <name type="scientific">Cudoniella acicularis</name>
    <dbReference type="NCBI Taxonomy" id="354080"/>
    <lineage>
        <taxon>Eukaryota</taxon>
        <taxon>Fungi</taxon>
        <taxon>Dikarya</taxon>
        <taxon>Ascomycota</taxon>
        <taxon>Pezizomycotina</taxon>
        <taxon>Leotiomycetes</taxon>
        <taxon>Helotiales</taxon>
        <taxon>Tricladiaceae</taxon>
        <taxon>Cudoniella</taxon>
    </lineage>
</organism>
<dbReference type="OrthoDB" id="10068793at2759"/>
<evidence type="ECO:0000313" key="6">
    <source>
        <dbReference type="Proteomes" id="UP000566819"/>
    </source>
</evidence>
<dbReference type="Proteomes" id="UP000566819">
    <property type="component" value="Unassembled WGS sequence"/>
</dbReference>
<dbReference type="PANTHER" id="PTHR31005:SF8">
    <property type="entry name" value="DUF4139 DOMAIN-CONTAINING PROTEIN"/>
    <property type="match status" value="1"/>
</dbReference>
<proteinExistence type="predicted"/>
<feature type="region of interest" description="Disordered" evidence="2">
    <location>
        <begin position="1"/>
        <end position="29"/>
    </location>
</feature>
<feature type="region of interest" description="Disordered" evidence="2">
    <location>
        <begin position="518"/>
        <end position="555"/>
    </location>
</feature>
<protein>
    <recommendedName>
        <fullName evidence="7">DUF4139 domain-containing protein</fullName>
    </recommendedName>
</protein>
<feature type="region of interest" description="Disordered" evidence="2">
    <location>
        <begin position="112"/>
        <end position="134"/>
    </location>
</feature>
<feature type="compositionally biased region" description="Polar residues" evidence="2">
    <location>
        <begin position="528"/>
        <end position="537"/>
    </location>
</feature>
<dbReference type="AlphaFoldDB" id="A0A8H4QLX7"/>
<evidence type="ECO:0000259" key="3">
    <source>
        <dbReference type="Pfam" id="PF13598"/>
    </source>
</evidence>
<feature type="coiled-coil region" evidence="1">
    <location>
        <begin position="143"/>
        <end position="265"/>
    </location>
</feature>
<evidence type="ECO:0000256" key="2">
    <source>
        <dbReference type="SAM" id="MobiDB-lite"/>
    </source>
</evidence>
<keyword evidence="1" id="KW-0175">Coiled coil</keyword>
<evidence type="ECO:0008006" key="7">
    <source>
        <dbReference type="Google" id="ProtNLM"/>
    </source>
</evidence>
<evidence type="ECO:0000259" key="4">
    <source>
        <dbReference type="Pfam" id="PF13600"/>
    </source>
</evidence>
<name>A0A8H4QLX7_9HELO</name>
<reference evidence="5 6" key="1">
    <citation type="submission" date="2020-03" db="EMBL/GenBank/DDBJ databases">
        <title>Draft Genome Sequence of Cudoniella acicularis.</title>
        <authorList>
            <person name="Buettner E."/>
            <person name="Kellner H."/>
        </authorList>
    </citation>
    <scope>NUCLEOTIDE SEQUENCE [LARGE SCALE GENOMIC DNA]</scope>
    <source>
        <strain evidence="5 6">DSM 108380</strain>
    </source>
</reference>
<dbReference type="InterPro" id="IPR025554">
    <property type="entry name" value="DUF4140"/>
</dbReference>
<dbReference type="Pfam" id="PF13600">
    <property type="entry name" value="DUF4140"/>
    <property type="match status" value="1"/>
</dbReference>
<dbReference type="PANTHER" id="PTHR31005">
    <property type="entry name" value="DUF4139 DOMAIN-CONTAINING PROTEIN"/>
    <property type="match status" value="1"/>
</dbReference>
<feature type="compositionally biased region" description="Basic and acidic residues" evidence="2">
    <location>
        <begin position="10"/>
        <end position="21"/>
    </location>
</feature>
<feature type="domain" description="DUF4139" evidence="3">
    <location>
        <begin position="324"/>
        <end position="763"/>
    </location>
</feature>